<feature type="region of interest" description="Disordered" evidence="1">
    <location>
        <begin position="1"/>
        <end position="30"/>
    </location>
</feature>
<sequence length="83" mass="9086">MPYAAPMGHRQSWPHDNHESRPGYAAMPPPSSATPQFVPYTAVHPYCASAPTERGSQVKKTRCKNGGMLYVKPLMSLAGIFNI</sequence>
<evidence type="ECO:0000256" key="1">
    <source>
        <dbReference type="SAM" id="MobiDB-lite"/>
    </source>
</evidence>
<evidence type="ECO:0000313" key="2">
    <source>
        <dbReference type="EMBL" id="MCH89831.1"/>
    </source>
</evidence>
<dbReference type="Proteomes" id="UP000265520">
    <property type="component" value="Unassembled WGS sequence"/>
</dbReference>
<comment type="caution">
    <text evidence="2">The sequence shown here is derived from an EMBL/GenBank/DDBJ whole genome shotgun (WGS) entry which is preliminary data.</text>
</comment>
<dbReference type="EMBL" id="LXQA010017008">
    <property type="protein sequence ID" value="MCH89831.1"/>
    <property type="molecule type" value="Genomic_DNA"/>
</dbReference>
<feature type="non-terminal residue" evidence="2">
    <location>
        <position position="83"/>
    </location>
</feature>
<keyword evidence="3" id="KW-1185">Reference proteome</keyword>
<name>A0A392MQY1_9FABA</name>
<reference evidence="2 3" key="1">
    <citation type="journal article" date="2018" name="Front. Plant Sci.">
        <title>Red Clover (Trifolium pratense) and Zigzag Clover (T. medium) - A Picture of Genomic Similarities and Differences.</title>
        <authorList>
            <person name="Dluhosova J."/>
            <person name="Istvanek J."/>
            <person name="Nedelnik J."/>
            <person name="Repkova J."/>
        </authorList>
    </citation>
    <scope>NUCLEOTIDE SEQUENCE [LARGE SCALE GENOMIC DNA]</scope>
    <source>
        <strain evidence="3">cv. 10/8</strain>
        <tissue evidence="2">Leaf</tissue>
    </source>
</reference>
<accession>A0A392MQY1</accession>
<protein>
    <submittedName>
        <fullName evidence="2">5'-3' exoribonuclease</fullName>
    </submittedName>
</protein>
<evidence type="ECO:0000313" key="3">
    <source>
        <dbReference type="Proteomes" id="UP000265520"/>
    </source>
</evidence>
<proteinExistence type="predicted"/>
<dbReference type="AlphaFoldDB" id="A0A392MQY1"/>
<gene>
    <name evidence="2" type="ORF">A2U01_0010733</name>
</gene>
<organism evidence="2 3">
    <name type="scientific">Trifolium medium</name>
    <dbReference type="NCBI Taxonomy" id="97028"/>
    <lineage>
        <taxon>Eukaryota</taxon>
        <taxon>Viridiplantae</taxon>
        <taxon>Streptophyta</taxon>
        <taxon>Embryophyta</taxon>
        <taxon>Tracheophyta</taxon>
        <taxon>Spermatophyta</taxon>
        <taxon>Magnoliopsida</taxon>
        <taxon>eudicotyledons</taxon>
        <taxon>Gunneridae</taxon>
        <taxon>Pentapetalae</taxon>
        <taxon>rosids</taxon>
        <taxon>fabids</taxon>
        <taxon>Fabales</taxon>
        <taxon>Fabaceae</taxon>
        <taxon>Papilionoideae</taxon>
        <taxon>50 kb inversion clade</taxon>
        <taxon>NPAAA clade</taxon>
        <taxon>Hologalegina</taxon>
        <taxon>IRL clade</taxon>
        <taxon>Trifolieae</taxon>
        <taxon>Trifolium</taxon>
    </lineage>
</organism>